<feature type="chain" id="PRO_5024917510" evidence="6">
    <location>
        <begin position="38"/>
        <end position="307"/>
    </location>
</feature>
<dbReference type="SUPFAM" id="SSF89392">
    <property type="entry name" value="Prokaryotic lipoproteins and lipoprotein localization factors"/>
    <property type="match status" value="1"/>
</dbReference>
<feature type="signal peptide" evidence="6">
    <location>
        <begin position="1"/>
        <end position="37"/>
    </location>
</feature>
<feature type="region of interest" description="Disordered" evidence="5">
    <location>
        <begin position="284"/>
        <end position="307"/>
    </location>
</feature>
<evidence type="ECO:0000256" key="1">
    <source>
        <dbReference type="ARBA" id="ARBA00011245"/>
    </source>
</evidence>
<proteinExistence type="predicted"/>
<dbReference type="Pfam" id="PF09865">
    <property type="entry name" value="DUF2092"/>
    <property type="match status" value="1"/>
</dbReference>
<keyword evidence="8" id="KW-1185">Reference proteome</keyword>
<dbReference type="EMBL" id="CP044205">
    <property type="protein sequence ID" value="QFY43540.1"/>
    <property type="molecule type" value="Genomic_DNA"/>
</dbReference>
<evidence type="ECO:0000256" key="2">
    <source>
        <dbReference type="ARBA" id="ARBA00022448"/>
    </source>
</evidence>
<reference evidence="7 8" key="1">
    <citation type="submission" date="2019-09" db="EMBL/GenBank/DDBJ databases">
        <title>Ecophysiology of the spiral-shaped methanotroph Methylospira mobilis as revealed by the complete genome sequence.</title>
        <authorList>
            <person name="Oshkin I.Y."/>
            <person name="Dedysh S.N."/>
            <person name="Miroshnikov K."/>
            <person name="Danilova O.V."/>
            <person name="Hakobyan A."/>
            <person name="Liesack W."/>
        </authorList>
    </citation>
    <scope>NUCLEOTIDE SEQUENCE [LARGE SCALE GENOMIC DNA]</scope>
    <source>
        <strain evidence="7 8">Shm1</strain>
    </source>
</reference>
<evidence type="ECO:0000313" key="7">
    <source>
        <dbReference type="EMBL" id="QFY43540.1"/>
    </source>
</evidence>
<protein>
    <submittedName>
        <fullName evidence="7">DUF2092 domain-containing protein</fullName>
    </submittedName>
</protein>
<dbReference type="AlphaFoldDB" id="A0A5Q0BI81"/>
<evidence type="ECO:0000256" key="3">
    <source>
        <dbReference type="ARBA" id="ARBA00022729"/>
    </source>
</evidence>
<evidence type="ECO:0000256" key="4">
    <source>
        <dbReference type="ARBA" id="ARBA00022927"/>
    </source>
</evidence>
<keyword evidence="4" id="KW-0653">Protein transport</keyword>
<accession>A0A5Q0BI81</accession>
<evidence type="ECO:0000256" key="6">
    <source>
        <dbReference type="SAM" id="SignalP"/>
    </source>
</evidence>
<gene>
    <name evidence="7" type="ORF">F6R98_13695</name>
</gene>
<dbReference type="GO" id="GO:0015031">
    <property type="term" value="P:protein transport"/>
    <property type="evidence" value="ECO:0007669"/>
    <property type="project" value="UniProtKB-KW"/>
</dbReference>
<dbReference type="OrthoDB" id="116979at2"/>
<name>A0A5Q0BI81_9GAMM</name>
<sequence length="307" mass="33181">MGGLTMQAELIANRFQRKAMVRLFMALVLVWSASACADDLPPDNPRIPAQPSAEEPKTAAPAGNAENSAHPVMDQRALALLKRMSDTLVAAGSYGYHTRSSVEIPASTGQFLTFFAQADLVLERPNKLRVRISGDGPAYQITYDGSKVWAFDPAKNLYAVLDAPGSIEDTLSLLITKAGIHFPASNFMASDPYAVMTRDLSSAFVVGASNVNGALCDHLAFIGPGVDWEVWIESGKEALPKRLAITYKDAADSPRYMVEFFDWNLKRKPASTDFAFKAPKDARQIEFSGPPDSPQALANPGAAGEKK</sequence>
<comment type="subunit">
    <text evidence="1">Monomer.</text>
</comment>
<evidence type="ECO:0000313" key="8">
    <source>
        <dbReference type="Proteomes" id="UP000325755"/>
    </source>
</evidence>
<dbReference type="KEGG" id="mmob:F6R98_13695"/>
<feature type="region of interest" description="Disordered" evidence="5">
    <location>
        <begin position="42"/>
        <end position="69"/>
    </location>
</feature>
<dbReference type="Proteomes" id="UP000325755">
    <property type="component" value="Chromosome"/>
</dbReference>
<dbReference type="InterPro" id="IPR029046">
    <property type="entry name" value="LolA/LolB/LppX"/>
</dbReference>
<dbReference type="Gene3D" id="2.50.20.10">
    <property type="entry name" value="Lipoprotein localisation LolA/LolB/LppX"/>
    <property type="match status" value="1"/>
</dbReference>
<keyword evidence="2" id="KW-0813">Transport</keyword>
<dbReference type="InParanoid" id="A0A5Q0BI81"/>
<organism evidence="7 8">
    <name type="scientific">Candidatus Methylospira mobilis</name>
    <dbReference type="NCBI Taxonomy" id="1808979"/>
    <lineage>
        <taxon>Bacteria</taxon>
        <taxon>Pseudomonadati</taxon>
        <taxon>Pseudomonadota</taxon>
        <taxon>Gammaproteobacteria</taxon>
        <taxon>Methylococcales</taxon>
        <taxon>Methylococcaceae</taxon>
        <taxon>Candidatus Methylospira</taxon>
    </lineage>
</organism>
<evidence type="ECO:0000256" key="5">
    <source>
        <dbReference type="SAM" id="MobiDB-lite"/>
    </source>
</evidence>
<keyword evidence="3 6" id="KW-0732">Signal</keyword>
<dbReference type="InterPro" id="IPR019207">
    <property type="entry name" value="DUF2092"/>
</dbReference>